<name>A0A6N2WAQ7_9FIRM</name>
<evidence type="ECO:0000313" key="2">
    <source>
        <dbReference type="EMBL" id="VYT39784.1"/>
    </source>
</evidence>
<organism evidence="2">
    <name type="scientific">[Clostridium] nexile</name>
    <dbReference type="NCBI Taxonomy" id="29361"/>
    <lineage>
        <taxon>Bacteria</taxon>
        <taxon>Bacillati</taxon>
        <taxon>Bacillota</taxon>
        <taxon>Clostridia</taxon>
        <taxon>Lachnospirales</taxon>
        <taxon>Lachnospiraceae</taxon>
        <taxon>Tyzzerella</taxon>
    </lineage>
</organism>
<dbReference type="Pfam" id="PF07866">
    <property type="entry name" value="DUF1653"/>
    <property type="match status" value="1"/>
</dbReference>
<reference evidence="2" key="1">
    <citation type="submission" date="2019-11" db="EMBL/GenBank/DDBJ databases">
        <authorList>
            <person name="Feng L."/>
        </authorList>
    </citation>
    <scope>NUCLEOTIDE SEQUENCE</scope>
    <source>
        <strain evidence="2">CnexileLFYP112</strain>
    </source>
</reference>
<feature type="domain" description="DUF1653" evidence="1">
    <location>
        <begin position="12"/>
        <end position="75"/>
    </location>
</feature>
<dbReference type="AlphaFoldDB" id="A0A6N2WAQ7"/>
<gene>
    <name evidence="2" type="ORF">CNLFYP112_00882</name>
</gene>
<dbReference type="InterPro" id="IPR023387">
    <property type="entry name" value="DUF1653-like_dom"/>
</dbReference>
<dbReference type="Gene3D" id="2.30.30.320">
    <property type="entry name" value="DUF1653-like domain"/>
    <property type="match status" value="1"/>
</dbReference>
<protein>
    <recommendedName>
        <fullName evidence="1">DUF1653 domain-containing protein</fullName>
    </recommendedName>
</protein>
<dbReference type="EMBL" id="CACRTG010000046">
    <property type="protein sequence ID" value="VYT39784.1"/>
    <property type="molecule type" value="Genomic_DNA"/>
</dbReference>
<accession>A0A6N2WAQ7</accession>
<dbReference type="InterPro" id="IPR037135">
    <property type="entry name" value="DUF1653-like_dom_sf"/>
</dbReference>
<evidence type="ECO:0000259" key="1">
    <source>
        <dbReference type="Pfam" id="PF07866"/>
    </source>
</evidence>
<proteinExistence type="predicted"/>
<sequence length="158" mass="19137">MEYNRRPKEGECYRHFKGKRYQVIGIAKHSETMEELVVYRQLYGEQELYVRPLEMFISKVDKEKYPEVEQEYRFELEGEEDGQREDDRSLIWEFLDLSSSKEKMDFLQKKKSEITEEFIGIVAQSLDFVENDGTVEERYEAVLQYLRTVMRYESGRLR</sequence>